<organism evidence="1 2">
    <name type="scientific">Crassostrea virginica</name>
    <name type="common">Eastern oyster</name>
    <dbReference type="NCBI Taxonomy" id="6565"/>
    <lineage>
        <taxon>Eukaryota</taxon>
        <taxon>Metazoa</taxon>
        <taxon>Spiralia</taxon>
        <taxon>Lophotrochozoa</taxon>
        <taxon>Mollusca</taxon>
        <taxon>Bivalvia</taxon>
        <taxon>Autobranchia</taxon>
        <taxon>Pteriomorphia</taxon>
        <taxon>Ostreida</taxon>
        <taxon>Ostreoidea</taxon>
        <taxon>Ostreidae</taxon>
        <taxon>Crassostrea</taxon>
    </lineage>
</organism>
<dbReference type="KEGG" id="cvn:111113365"/>
<name>A0A8B8BWS1_CRAVI</name>
<accession>A0A8B8BWS1</accession>
<evidence type="ECO:0000313" key="2">
    <source>
        <dbReference type="RefSeq" id="XP_022307304.1"/>
    </source>
</evidence>
<keyword evidence="1" id="KW-1185">Reference proteome</keyword>
<dbReference type="Proteomes" id="UP000694844">
    <property type="component" value="Chromosome 9"/>
</dbReference>
<sequence>MNVQGVPLFAGDMYTYHHNPETGKEKHGILKRFIDDVNHDVFKAVIQPYESINCSGRSGQISAMDDEVTVPVTQLRECKVQAYCKLGKRSPLTVEKLPVWTLPINIFIDDTSANRSKRWLGLHCIQMQLAGLKLNLRQGQDSIQLLSASEKVEPLTLMQPLISDIQTQRAEIANSGDAVKFVSSESEDKVGIFKEALIIKRKRSAEVIHVAKVQLFEVIGISGQSECHHLKLSKQNDYVSPRNIIRLEQVFHNCKDAHCRVKKNS</sequence>
<proteinExistence type="predicted"/>
<dbReference type="AlphaFoldDB" id="A0A8B8BWS1"/>
<dbReference type="OrthoDB" id="6152038at2759"/>
<protein>
    <submittedName>
        <fullName evidence="2">Uncharacterized protein LOC111113365</fullName>
    </submittedName>
</protein>
<reference evidence="2" key="1">
    <citation type="submission" date="2025-08" db="UniProtKB">
        <authorList>
            <consortium name="RefSeq"/>
        </authorList>
    </citation>
    <scope>IDENTIFICATION</scope>
    <source>
        <tissue evidence="2">Whole sample</tissue>
    </source>
</reference>
<gene>
    <name evidence="2" type="primary">LOC111113365</name>
</gene>
<dbReference type="RefSeq" id="XP_022307304.1">
    <property type="nucleotide sequence ID" value="XM_022451596.1"/>
</dbReference>
<dbReference type="GeneID" id="111113365"/>
<evidence type="ECO:0000313" key="1">
    <source>
        <dbReference type="Proteomes" id="UP000694844"/>
    </source>
</evidence>